<dbReference type="Gene3D" id="3.30.700.10">
    <property type="entry name" value="Glycoprotein, Type 4 Pilin"/>
    <property type="match status" value="1"/>
</dbReference>
<dbReference type="GO" id="GO:0015627">
    <property type="term" value="C:type II protein secretion system complex"/>
    <property type="evidence" value="ECO:0007669"/>
    <property type="project" value="InterPro"/>
</dbReference>
<dbReference type="InterPro" id="IPR012902">
    <property type="entry name" value="N_methyl_site"/>
</dbReference>
<keyword evidence="3" id="KW-1133">Transmembrane helix</keyword>
<organism evidence="4 5">
    <name type="scientific">Candidatus Nitronauta litoralis</name>
    <dbReference type="NCBI Taxonomy" id="2705533"/>
    <lineage>
        <taxon>Bacteria</taxon>
        <taxon>Pseudomonadati</taxon>
        <taxon>Nitrospinota/Tectimicrobiota group</taxon>
        <taxon>Nitrospinota</taxon>
        <taxon>Nitrospinia</taxon>
        <taxon>Nitrospinales</taxon>
        <taxon>Nitrospinaceae</taxon>
        <taxon>Candidatus Nitronauta</taxon>
    </lineage>
</organism>
<gene>
    <name evidence="4" type="ORF">G3M70_09480</name>
</gene>
<evidence type="ECO:0000313" key="5">
    <source>
        <dbReference type="Proteomes" id="UP000594688"/>
    </source>
</evidence>
<dbReference type="AlphaFoldDB" id="A0A7T0G0M5"/>
<dbReference type="GO" id="GO:0015628">
    <property type="term" value="P:protein secretion by the type II secretion system"/>
    <property type="evidence" value="ECO:0007669"/>
    <property type="project" value="InterPro"/>
</dbReference>
<sequence length="119" mass="12810">MKENRETGFTLIELLVVIAIIGILTAIAIPQFNAYKIRSYDANAKSSLRQLFMACKSYWIDSDSLQNCTVAVASIPTYGFIPSAGVTLVPVGNESNFSASAQHISSPNSFSVDSTGTVR</sequence>
<evidence type="ECO:0000256" key="3">
    <source>
        <dbReference type="SAM" id="Phobius"/>
    </source>
</evidence>
<evidence type="ECO:0000256" key="2">
    <source>
        <dbReference type="ARBA" id="ARBA00022481"/>
    </source>
</evidence>
<keyword evidence="2" id="KW-0488">Methylation</keyword>
<keyword evidence="3" id="KW-0812">Transmembrane</keyword>
<dbReference type="PRINTS" id="PR00813">
    <property type="entry name" value="BCTERIALGSPG"/>
</dbReference>
<dbReference type="InterPro" id="IPR045584">
    <property type="entry name" value="Pilin-like"/>
</dbReference>
<dbReference type="Proteomes" id="UP000594688">
    <property type="component" value="Chromosome"/>
</dbReference>
<dbReference type="PROSITE" id="PS00409">
    <property type="entry name" value="PROKAR_NTER_METHYL"/>
    <property type="match status" value="1"/>
</dbReference>
<protein>
    <submittedName>
        <fullName evidence="4">Type II secretion system protein</fullName>
    </submittedName>
</protein>
<dbReference type="PANTHER" id="PTHR30093:SF34">
    <property type="entry name" value="PREPILIN PEPTIDASE-DEPENDENT PROTEIN D"/>
    <property type="match status" value="1"/>
</dbReference>
<dbReference type="InterPro" id="IPR000983">
    <property type="entry name" value="Bac_GSPG_pilin"/>
</dbReference>
<name>A0A7T0G0M5_9BACT</name>
<dbReference type="SUPFAM" id="SSF54523">
    <property type="entry name" value="Pili subunits"/>
    <property type="match status" value="1"/>
</dbReference>
<dbReference type="NCBIfam" id="TIGR02532">
    <property type="entry name" value="IV_pilin_GFxxxE"/>
    <property type="match status" value="1"/>
</dbReference>
<evidence type="ECO:0000256" key="1">
    <source>
        <dbReference type="ARBA" id="ARBA00005233"/>
    </source>
</evidence>
<dbReference type="Pfam" id="PF07963">
    <property type="entry name" value="N_methyl"/>
    <property type="match status" value="1"/>
</dbReference>
<proteinExistence type="inferred from homology"/>
<feature type="transmembrane region" description="Helical" evidence="3">
    <location>
        <begin position="12"/>
        <end position="29"/>
    </location>
</feature>
<dbReference type="EMBL" id="CP048685">
    <property type="protein sequence ID" value="QPJ62088.1"/>
    <property type="molecule type" value="Genomic_DNA"/>
</dbReference>
<comment type="similarity">
    <text evidence="1">Belongs to the N-Me-Phe pilin family.</text>
</comment>
<reference evidence="4 5" key="1">
    <citation type="submission" date="2020-02" db="EMBL/GenBank/DDBJ databases">
        <title>Genomic and physiological characterization of two novel Nitrospinaceae genera.</title>
        <authorList>
            <person name="Mueller A.J."/>
            <person name="Jung M.-Y."/>
            <person name="Strachan C.R."/>
            <person name="Herbold C.W."/>
            <person name="Kirkegaard R.H."/>
            <person name="Daims H."/>
        </authorList>
    </citation>
    <scope>NUCLEOTIDE SEQUENCE [LARGE SCALE GENOMIC DNA]</scope>
    <source>
        <strain evidence="4">EB</strain>
    </source>
</reference>
<dbReference type="PANTHER" id="PTHR30093">
    <property type="entry name" value="GENERAL SECRETION PATHWAY PROTEIN G"/>
    <property type="match status" value="1"/>
</dbReference>
<accession>A0A7T0G0M5</accession>
<keyword evidence="3" id="KW-0472">Membrane</keyword>
<dbReference type="KEGG" id="nli:G3M70_09480"/>
<evidence type="ECO:0000313" key="4">
    <source>
        <dbReference type="EMBL" id="QPJ62088.1"/>
    </source>
</evidence>